<dbReference type="InterPro" id="IPR036192">
    <property type="entry name" value="Cell_div_ZapA-like_sf"/>
</dbReference>
<evidence type="ECO:0000256" key="3">
    <source>
        <dbReference type="ARBA" id="ARBA00022490"/>
    </source>
</evidence>
<dbReference type="GO" id="GO:0000917">
    <property type="term" value="P:division septum assembly"/>
    <property type="evidence" value="ECO:0007669"/>
    <property type="project" value="UniProtKB-KW"/>
</dbReference>
<dbReference type="GO" id="GO:0043093">
    <property type="term" value="P:FtsZ-dependent cytokinesis"/>
    <property type="evidence" value="ECO:0007669"/>
    <property type="project" value="TreeGrafter"/>
</dbReference>
<reference evidence="10 11" key="1">
    <citation type="submission" date="2019-03" db="EMBL/GenBank/DDBJ databases">
        <title>Genomic Encyclopedia of Type Strains, Phase IV (KMG-IV): sequencing the most valuable type-strain genomes for metagenomic binning, comparative biology and taxonomic classification.</title>
        <authorList>
            <person name="Goeker M."/>
        </authorList>
    </citation>
    <scope>NUCLEOTIDE SEQUENCE [LARGE SCALE GENOMIC DNA]</scope>
    <source>
        <strain evidence="10 11">DSM 2132</strain>
    </source>
</reference>
<accession>A0A4R2PU33</accession>
<keyword evidence="6" id="KW-0131">Cell cycle</keyword>
<evidence type="ECO:0000256" key="8">
    <source>
        <dbReference type="ARBA" id="ARBA00026068"/>
    </source>
</evidence>
<evidence type="ECO:0000256" key="9">
    <source>
        <dbReference type="ARBA" id="ARBA00033158"/>
    </source>
</evidence>
<dbReference type="GO" id="GO:0030428">
    <property type="term" value="C:cell septum"/>
    <property type="evidence" value="ECO:0007669"/>
    <property type="project" value="TreeGrafter"/>
</dbReference>
<sequence>MGQITLHVNNRPYTLACRDGEEAQLVYLAAYVDDRINELIQKVGQVGEERLLLMTALLLADEMQEMQRGYGVVNADDAADKVTDAARSVEALVERLRQAS</sequence>
<keyword evidence="4 10" id="KW-0132">Cell division</keyword>
<dbReference type="PANTHER" id="PTHR34981">
    <property type="entry name" value="CELL DIVISION PROTEIN ZAPA"/>
    <property type="match status" value="1"/>
</dbReference>
<dbReference type="InterPro" id="IPR042233">
    <property type="entry name" value="Cell_div_ZapA_N"/>
</dbReference>
<dbReference type="Proteomes" id="UP000295399">
    <property type="component" value="Unassembled WGS sequence"/>
</dbReference>
<dbReference type="InterPro" id="IPR007838">
    <property type="entry name" value="Cell_div_ZapA-like"/>
</dbReference>
<comment type="caution">
    <text evidence="10">The sequence shown here is derived from an EMBL/GenBank/DDBJ whole genome shotgun (WGS) entry which is preliminary data.</text>
</comment>
<evidence type="ECO:0000256" key="5">
    <source>
        <dbReference type="ARBA" id="ARBA00023210"/>
    </source>
</evidence>
<protein>
    <recommendedName>
        <fullName evidence="2">Cell division protein ZapA</fullName>
    </recommendedName>
    <alternativeName>
        <fullName evidence="9">Z ring-associated protein ZapA</fullName>
    </alternativeName>
</protein>
<keyword evidence="11" id="KW-1185">Reference proteome</keyword>
<comment type="subunit">
    <text evidence="8">Homodimer. Interacts with FtsZ.</text>
</comment>
<dbReference type="RefSeq" id="WP_165878666.1">
    <property type="nucleotide sequence ID" value="NZ_JACIGF010000002.1"/>
</dbReference>
<keyword evidence="5" id="KW-0717">Septation</keyword>
<name>A0A4R2PU33_RHOSA</name>
<evidence type="ECO:0000256" key="2">
    <source>
        <dbReference type="ARBA" id="ARBA00015195"/>
    </source>
</evidence>
<dbReference type="EMBL" id="SLXO01000002">
    <property type="protein sequence ID" value="TCP37635.1"/>
    <property type="molecule type" value="Genomic_DNA"/>
</dbReference>
<evidence type="ECO:0000313" key="11">
    <source>
        <dbReference type="Proteomes" id="UP000295399"/>
    </source>
</evidence>
<evidence type="ECO:0000313" key="10">
    <source>
        <dbReference type="EMBL" id="TCP37635.1"/>
    </source>
</evidence>
<dbReference type="GO" id="GO:0032153">
    <property type="term" value="C:cell division site"/>
    <property type="evidence" value="ECO:0007669"/>
    <property type="project" value="TreeGrafter"/>
</dbReference>
<keyword evidence="3" id="KW-0963">Cytoplasm</keyword>
<proteinExistence type="predicted"/>
<dbReference type="InParanoid" id="A0A4R2PU33"/>
<dbReference type="Pfam" id="PF05164">
    <property type="entry name" value="ZapA"/>
    <property type="match status" value="1"/>
</dbReference>
<dbReference type="AlphaFoldDB" id="A0A4R2PU33"/>
<comment type="function">
    <text evidence="7">Activator of cell division through the inhibition of FtsZ GTPase activity, therefore promoting FtsZ assembly into bundles of protofilaments necessary for the formation of the division Z ring. It is recruited early at mid-cell but it is not essential for cell division.</text>
</comment>
<dbReference type="Gene3D" id="3.30.160.880">
    <property type="entry name" value="Cell division protein ZapA protomer, N-terminal domain"/>
    <property type="match status" value="1"/>
</dbReference>
<dbReference type="PANTHER" id="PTHR34981:SF1">
    <property type="entry name" value="CELL DIVISION PROTEIN ZAPA"/>
    <property type="match status" value="1"/>
</dbReference>
<gene>
    <name evidence="10" type="ORF">EV659_10240</name>
</gene>
<evidence type="ECO:0000256" key="6">
    <source>
        <dbReference type="ARBA" id="ARBA00023306"/>
    </source>
</evidence>
<evidence type="ECO:0000256" key="7">
    <source>
        <dbReference type="ARBA" id="ARBA00024910"/>
    </source>
</evidence>
<evidence type="ECO:0000256" key="1">
    <source>
        <dbReference type="ARBA" id="ARBA00004496"/>
    </source>
</evidence>
<organism evidence="10 11">
    <name type="scientific">Rhodothalassium salexigens DSM 2132</name>
    <dbReference type="NCBI Taxonomy" id="1188247"/>
    <lineage>
        <taxon>Bacteria</taxon>
        <taxon>Pseudomonadati</taxon>
        <taxon>Pseudomonadota</taxon>
        <taxon>Alphaproteobacteria</taxon>
        <taxon>Rhodothalassiales</taxon>
        <taxon>Rhodothalassiaceae</taxon>
        <taxon>Rhodothalassium</taxon>
    </lineage>
</organism>
<dbReference type="SUPFAM" id="SSF102829">
    <property type="entry name" value="Cell division protein ZapA-like"/>
    <property type="match status" value="1"/>
</dbReference>
<evidence type="ECO:0000256" key="4">
    <source>
        <dbReference type="ARBA" id="ARBA00022618"/>
    </source>
</evidence>
<dbReference type="GO" id="GO:0005829">
    <property type="term" value="C:cytosol"/>
    <property type="evidence" value="ECO:0007669"/>
    <property type="project" value="TreeGrafter"/>
</dbReference>
<dbReference type="GO" id="GO:0000921">
    <property type="term" value="P:septin ring assembly"/>
    <property type="evidence" value="ECO:0007669"/>
    <property type="project" value="TreeGrafter"/>
</dbReference>
<comment type="subcellular location">
    <subcellularLocation>
        <location evidence="1">Cytoplasm</location>
    </subcellularLocation>
</comment>